<keyword evidence="2" id="KW-1185">Reference proteome</keyword>
<dbReference type="Proteomes" id="UP001239111">
    <property type="component" value="Chromosome 2"/>
</dbReference>
<gene>
    <name evidence="1" type="ORF">QAD02_015716</name>
</gene>
<evidence type="ECO:0000313" key="1">
    <source>
        <dbReference type="EMBL" id="KAJ8679929.1"/>
    </source>
</evidence>
<comment type="caution">
    <text evidence="1">The sequence shown here is derived from an EMBL/GenBank/DDBJ whole genome shotgun (WGS) entry which is preliminary data.</text>
</comment>
<protein>
    <submittedName>
        <fullName evidence="1">Uncharacterized protein</fullName>
    </submittedName>
</protein>
<name>A0ACC2P8J4_9HYME</name>
<dbReference type="EMBL" id="CM056742">
    <property type="protein sequence ID" value="KAJ8679929.1"/>
    <property type="molecule type" value="Genomic_DNA"/>
</dbReference>
<accession>A0ACC2P8J4</accession>
<reference evidence="1" key="1">
    <citation type="submission" date="2023-04" db="EMBL/GenBank/DDBJ databases">
        <title>A chromosome-level genome assembly of the parasitoid wasp Eretmocerus hayati.</title>
        <authorList>
            <person name="Zhong Y."/>
            <person name="Liu S."/>
            <person name="Liu Y."/>
        </authorList>
    </citation>
    <scope>NUCLEOTIDE SEQUENCE</scope>
    <source>
        <strain evidence="1">ZJU_SS_LIU_2023</strain>
    </source>
</reference>
<evidence type="ECO:0000313" key="2">
    <source>
        <dbReference type="Proteomes" id="UP001239111"/>
    </source>
</evidence>
<sequence>MLILFFDIPEILINNQFLATAAFAARQSGYEDGKEYVYQIESQTLVSLNFETKHTSGIFIEARLTLQLDGSKKIRGKITQPRYVQIHSQLDNGVDTEINPKKLDFVDFPISDQPFDIEVEHGIIKNLIVDAGLINWELNFLKSIIGQLQVGDFDEHATSSGGNNFPEDGKSDSTFQMMEDAITGRCEVLYNFSTILESELDDISKVIPMPQLKKGSNIISIEKTKNYSNCEQRVGYHFNINGRNKFEPGSNENGKFLSRSAKNRIVISGGLKNYIVQSSVTTNRVTINPDQEGNQGGMLVSKIKLILDKVKEITDRFQPLGNPVTTGNLIYDTGNPLKNVRPRCSHNLDRTNRSEQDPSGLNDSCSKLFYPRPNLSEAPKDSKIPYKLKSARSSSETLEKVDIVRVVKEIVQSIKNELSRSSPGLDEQTLEKFSTLIQLIRSMSAEEIFQVQQKIFELSKSQESGKNLWIIFRDAVAHAGTGPALISVKNMIDDKQIRAEEAAFVVDTVAKSARTPTPEYIETYFGIAKSSKVKKDFAIHNAAIISFAELTRHAIVNENSAKNRYPVDSYGPFFEPIDRNVMENYTNYISQELSKSVDQADSRQILVYIQALGRTADPRIINIFEPYLKGEKNLTPFQRLSIVLALDKFAEVKHKIAQPFLYALYTNYSLPCEVRTALVYMLMKTKPSANMLQSMANNTNNDDCRQVNSAVKSSIESLAKMQSHERGNLVDAAKTAVPFLKSESYGILKSKSAFKDEKDSKTHTGSSIMAYDIEDLESGFPKEATLLLNPTFEGLKLTKIKLESAVSSPRKFMDRIMEIISDVKNEILLNQTATVMGDQNEKAKDLEGYALIDYLPRNFFWAFDDDSLKNQITEYIRKMWMSLENGESTEGAKFTNYEVTLKFPTETGFPVTFRLEAPKFIRVRLNTSANQEPNNDAKILKTDLDILYMSKFQKRLSFDTFFDQQEYVTGVDKNLQLRVPLCVSLQYDLEKKQTKIVVQPIIEDQDYDIIQFKKQPFSTKRDLLDFGPINRDEKNHITDKHFVESSEFDLKGEGQQPYLHFKWNIQTDKDVVEESKQEFDDRKVEAARNLFKSVVAMVYPREFQKLRFEEYYIRLHSKINVSAEFAIVSDSLNDDSNNSGNESVNSSASTVPTPFSDMRLSKKERKQQMFIKTTHDIEATMANFVDVSFRLSNGALLSFNATTAFARNKVQKKSQASFYVSAKTFDGGDYYLSGDAKVKDLGFEQRKSEEAGKNNTQYEYDVEIESGIIGNDERDGQKFTMHGEL</sequence>
<proteinExistence type="predicted"/>
<organism evidence="1 2">
    <name type="scientific">Eretmocerus hayati</name>
    <dbReference type="NCBI Taxonomy" id="131215"/>
    <lineage>
        <taxon>Eukaryota</taxon>
        <taxon>Metazoa</taxon>
        <taxon>Ecdysozoa</taxon>
        <taxon>Arthropoda</taxon>
        <taxon>Hexapoda</taxon>
        <taxon>Insecta</taxon>
        <taxon>Pterygota</taxon>
        <taxon>Neoptera</taxon>
        <taxon>Endopterygota</taxon>
        <taxon>Hymenoptera</taxon>
        <taxon>Apocrita</taxon>
        <taxon>Proctotrupomorpha</taxon>
        <taxon>Chalcidoidea</taxon>
        <taxon>Aphelinidae</taxon>
        <taxon>Aphelininae</taxon>
        <taxon>Eretmocerus</taxon>
    </lineage>
</organism>